<dbReference type="Proteomes" id="UP000198688">
    <property type="component" value="Chromosome I"/>
</dbReference>
<proteinExistence type="predicted"/>
<reference evidence="2 3" key="1">
    <citation type="submission" date="2016-10" db="EMBL/GenBank/DDBJ databases">
        <authorList>
            <person name="de Groot N.N."/>
        </authorList>
    </citation>
    <scope>NUCLEOTIDE SEQUENCE [LARGE SCALE GENOMIC DNA]</scope>
    <source>
        <strain evidence="2 3">DSM 43941</strain>
    </source>
</reference>
<evidence type="ECO:0000256" key="1">
    <source>
        <dbReference type="SAM" id="MobiDB-lite"/>
    </source>
</evidence>
<name>A0A1H2CAC3_9ACTN</name>
<dbReference type="Gene3D" id="1.25.40.10">
    <property type="entry name" value="Tetratricopeptide repeat domain"/>
    <property type="match status" value="1"/>
</dbReference>
<dbReference type="RefSeq" id="WP_092547255.1">
    <property type="nucleotide sequence ID" value="NZ_BOMJ01000071.1"/>
</dbReference>
<dbReference type="AlphaFoldDB" id="A0A1H2CAC3"/>
<evidence type="ECO:0008006" key="4">
    <source>
        <dbReference type="Google" id="ProtNLM"/>
    </source>
</evidence>
<protein>
    <recommendedName>
        <fullName evidence="4">Tetratricopeptide repeat-containing protein</fullName>
    </recommendedName>
</protein>
<dbReference type="InterPro" id="IPR011990">
    <property type="entry name" value="TPR-like_helical_dom_sf"/>
</dbReference>
<keyword evidence="3" id="KW-1185">Reference proteome</keyword>
<accession>A0A1H2CAC3</accession>
<dbReference type="OrthoDB" id="4319448at2"/>
<sequence>MLDRLKKLLSPTPVPAPRPEWDRPWNLAEAERQGEPMLRQRLEQGDIRAWPLLSALLTDQGRMDDLVRARDELAARTTEQQLRELVHQSSRLSDNERLDAAEFQLAMVTRFPAGSDELGKCASRMAEAGRLDEAVTYLRESIRLAGPRVSFFQHPMWTIKVLTAAGRYDDAEELLRGYPYDDYAISALALMMQVRGRTTEGEQLLHQHMTTGPAVPGQPLPASREVIRLTLFTLLERAGRTDEAAGLRPAHGWSHERGGPASRNTWTGSWPTPEQDRHQTIWSVVDDWGRGTAV</sequence>
<dbReference type="STRING" id="113562.SAMN04489716_5449"/>
<gene>
    <name evidence="2" type="ORF">SAMN04489716_5449</name>
</gene>
<dbReference type="EMBL" id="LT629758">
    <property type="protein sequence ID" value="SDT67259.1"/>
    <property type="molecule type" value="Genomic_DNA"/>
</dbReference>
<evidence type="ECO:0000313" key="3">
    <source>
        <dbReference type="Proteomes" id="UP000198688"/>
    </source>
</evidence>
<evidence type="ECO:0000313" key="2">
    <source>
        <dbReference type="EMBL" id="SDT67259.1"/>
    </source>
</evidence>
<feature type="region of interest" description="Disordered" evidence="1">
    <location>
        <begin position="1"/>
        <end position="22"/>
    </location>
</feature>
<feature type="compositionally biased region" description="Polar residues" evidence="1">
    <location>
        <begin position="262"/>
        <end position="272"/>
    </location>
</feature>
<feature type="region of interest" description="Disordered" evidence="1">
    <location>
        <begin position="245"/>
        <end position="275"/>
    </location>
</feature>
<organism evidence="2 3">
    <name type="scientific">Actinoplanes derwentensis</name>
    <dbReference type="NCBI Taxonomy" id="113562"/>
    <lineage>
        <taxon>Bacteria</taxon>
        <taxon>Bacillati</taxon>
        <taxon>Actinomycetota</taxon>
        <taxon>Actinomycetes</taxon>
        <taxon>Micromonosporales</taxon>
        <taxon>Micromonosporaceae</taxon>
        <taxon>Actinoplanes</taxon>
    </lineage>
</organism>
<dbReference type="SUPFAM" id="SSF48452">
    <property type="entry name" value="TPR-like"/>
    <property type="match status" value="1"/>
</dbReference>